<comment type="subcellular location">
    <subcellularLocation>
        <location evidence="1">Cell membrane</location>
        <topology evidence="1">Multi-pass membrane protein</topology>
    </subcellularLocation>
</comment>
<feature type="transmembrane region" description="Helical" evidence="15">
    <location>
        <begin position="107"/>
        <end position="126"/>
    </location>
</feature>
<dbReference type="Gene3D" id="3.40.50.300">
    <property type="entry name" value="P-loop containing nucleotide triphosphate hydrolases"/>
    <property type="match status" value="1"/>
</dbReference>
<feature type="domain" description="FtsK" evidence="16">
    <location>
        <begin position="545"/>
        <end position="749"/>
    </location>
</feature>
<evidence type="ECO:0000259" key="16">
    <source>
        <dbReference type="PROSITE" id="PS50901"/>
    </source>
</evidence>
<evidence type="ECO:0000256" key="3">
    <source>
        <dbReference type="ARBA" id="ARBA00022475"/>
    </source>
</evidence>
<evidence type="ECO:0000256" key="7">
    <source>
        <dbReference type="ARBA" id="ARBA00022829"/>
    </source>
</evidence>
<dbReference type="AlphaFoldDB" id="A0A4U3L415"/>
<dbReference type="PANTHER" id="PTHR22683:SF41">
    <property type="entry name" value="DNA TRANSLOCASE FTSK"/>
    <property type="match status" value="1"/>
</dbReference>
<comment type="similarity">
    <text evidence="2">Belongs to the FtsK/SpoIIIE/SftA family.</text>
</comment>
<dbReference type="EMBL" id="SZQL01000004">
    <property type="protein sequence ID" value="TKK69848.1"/>
    <property type="molecule type" value="Genomic_DNA"/>
</dbReference>
<evidence type="ECO:0000256" key="9">
    <source>
        <dbReference type="ARBA" id="ARBA00022989"/>
    </source>
</evidence>
<dbReference type="InterPro" id="IPR050206">
    <property type="entry name" value="FtsK/SpoIIIE/SftA"/>
</dbReference>
<keyword evidence="3" id="KW-1003">Cell membrane</keyword>
<evidence type="ECO:0000256" key="1">
    <source>
        <dbReference type="ARBA" id="ARBA00004651"/>
    </source>
</evidence>
<feature type="transmembrane region" description="Helical" evidence="15">
    <location>
        <begin position="40"/>
        <end position="61"/>
    </location>
</feature>
<evidence type="ECO:0000256" key="2">
    <source>
        <dbReference type="ARBA" id="ARBA00006474"/>
    </source>
</evidence>
<dbReference type="Gene3D" id="3.30.980.40">
    <property type="match status" value="1"/>
</dbReference>
<evidence type="ECO:0000256" key="5">
    <source>
        <dbReference type="ARBA" id="ARBA00022692"/>
    </source>
</evidence>
<accession>A0A4U3L415</accession>
<dbReference type="Pfam" id="PF09397">
    <property type="entry name" value="FtsK_gamma"/>
    <property type="match status" value="1"/>
</dbReference>
<keyword evidence="8 13" id="KW-0067">ATP-binding</keyword>
<dbReference type="PROSITE" id="PS50901">
    <property type="entry name" value="FTSK"/>
    <property type="match status" value="1"/>
</dbReference>
<evidence type="ECO:0000256" key="11">
    <source>
        <dbReference type="ARBA" id="ARBA00023136"/>
    </source>
</evidence>
<dbReference type="InterPro" id="IPR036390">
    <property type="entry name" value="WH_DNA-bd_sf"/>
</dbReference>
<feature type="region of interest" description="Disordered" evidence="14">
    <location>
        <begin position="1"/>
        <end position="21"/>
    </location>
</feature>
<dbReference type="RefSeq" id="WP_137261070.1">
    <property type="nucleotide sequence ID" value="NZ_SZQL01000004.1"/>
</dbReference>
<sequence length="898" mass="99791">MANRLKKKTVPPPDPAELKPEKEEQISIQEVAKDDRTKKIIGAVSLLICLFLFIAFTSYLFTWQDDQDKVQQFGVRIFSTADVKVNNLLGVLGAYAAHNLMSYGFGLAAYLFCTFFFVLGINLLFGKKVFSLLRNLKYMLFGLLVISVALSFFTAGSTFSWGGATGELIEQWFVKWIGKVGTGALLSLAVFSYFVWRFNPTFHLPARKKIVKQVIPEMPQANQQTEPATEAKLFMEETTSTSNKLKQKGQRVTVVMPKQEEPVNDPMNEMALIEKEDGITNRDDSGKRADLADVVNEAAIPFEINKSALTINDLYADKEINFDEQEEEAEIPLEAEEMTIDELPTFYEPIPKKNTASTEVKKPVLGAPALEIKEALDNESAEESIAAAATTAAPVPKADYDPSLDLRDYKYPTLDLLETHGSEKIVHDAEELEANKNQIIETLKNYDIDIQRIAATVGPTVTLYEIVPAPGVRISRIKNLEDDIALSLAALGIRIIAPIPGKGTIGIEVPNVRKTVVSMKTLLASEKFQNNNYSLPIAIGKKIDNENFIVDLASMPHLLMAGATGQGKSVGINTLLVSLLYKKHPSQLKFVLVDPKKVELSLYRVIEKHFLAKLPGEEESIITDTKKVIYTLNALCIEMDNRYDLLKEAGCRNIKEYNEKFIKRKLNPQKGHQFLPFIVLVVDEFADLIMTAGKEVEMPIARLAQLARAVGIHLIIATQRPSVNIITGTIKANFPARIAFKVSSKIDSRTILDAGGAEQLIGKGDMLISYNGDITRLQCAFVDTPEVEQVAAFIGYQENFPEQYFLPEFEDEKELAGKDFDASDRDPLFEDAAKLIVANQIGSTSLIQRKMKLGYNRAGRLMDQLEAAGIVGKNAGSKAREVLVKTDGELFEILEMMQ</sequence>
<dbReference type="InterPro" id="IPR027417">
    <property type="entry name" value="P-loop_NTPase"/>
</dbReference>
<evidence type="ECO:0000256" key="6">
    <source>
        <dbReference type="ARBA" id="ARBA00022741"/>
    </source>
</evidence>
<keyword evidence="10" id="KW-0238">DNA-binding</keyword>
<evidence type="ECO:0000256" key="4">
    <source>
        <dbReference type="ARBA" id="ARBA00022618"/>
    </source>
</evidence>
<dbReference type="GO" id="GO:0007059">
    <property type="term" value="P:chromosome segregation"/>
    <property type="evidence" value="ECO:0007669"/>
    <property type="project" value="UniProtKB-KW"/>
</dbReference>
<dbReference type="InterPro" id="IPR025199">
    <property type="entry name" value="FtsK_4TM"/>
</dbReference>
<keyword evidence="6 13" id="KW-0547">Nucleotide-binding</keyword>
<comment type="caution">
    <text evidence="17">The sequence shown here is derived from an EMBL/GenBank/DDBJ whole genome shotgun (WGS) entry which is preliminary data.</text>
</comment>
<keyword evidence="12" id="KW-0131">Cell cycle</keyword>
<keyword evidence="7" id="KW-0159">Chromosome partition</keyword>
<keyword evidence="18" id="KW-1185">Reference proteome</keyword>
<name>A0A4U3L415_9BACT</name>
<dbReference type="Pfam" id="PF13491">
    <property type="entry name" value="FtsK_4TM"/>
    <property type="match status" value="1"/>
</dbReference>
<evidence type="ECO:0000313" key="17">
    <source>
        <dbReference type="EMBL" id="TKK69848.1"/>
    </source>
</evidence>
<dbReference type="Pfam" id="PF17854">
    <property type="entry name" value="FtsK_alpha"/>
    <property type="match status" value="1"/>
</dbReference>
<proteinExistence type="inferred from homology"/>
<evidence type="ECO:0000256" key="12">
    <source>
        <dbReference type="ARBA" id="ARBA00023306"/>
    </source>
</evidence>
<dbReference type="InterPro" id="IPR002543">
    <property type="entry name" value="FtsK_dom"/>
</dbReference>
<dbReference type="InterPro" id="IPR041027">
    <property type="entry name" value="FtsK_alpha"/>
</dbReference>
<keyword evidence="4" id="KW-0132">Cell division</keyword>
<dbReference type="SMART" id="SM00843">
    <property type="entry name" value="Ftsk_gamma"/>
    <property type="match status" value="1"/>
</dbReference>
<feature type="binding site" evidence="13">
    <location>
        <begin position="562"/>
        <end position="569"/>
    </location>
    <ligand>
        <name>ATP</name>
        <dbReference type="ChEBI" id="CHEBI:30616"/>
    </ligand>
</feature>
<protein>
    <submittedName>
        <fullName evidence="17">DNA translocase FtsK</fullName>
    </submittedName>
</protein>
<keyword evidence="11 15" id="KW-0472">Membrane</keyword>
<gene>
    <name evidence="17" type="ORF">FC093_07170</name>
</gene>
<evidence type="ECO:0000256" key="14">
    <source>
        <dbReference type="SAM" id="MobiDB-lite"/>
    </source>
</evidence>
<evidence type="ECO:0000256" key="13">
    <source>
        <dbReference type="PROSITE-ProRule" id="PRU00289"/>
    </source>
</evidence>
<evidence type="ECO:0000256" key="15">
    <source>
        <dbReference type="SAM" id="Phobius"/>
    </source>
</evidence>
<feature type="transmembrane region" description="Helical" evidence="15">
    <location>
        <begin position="138"/>
        <end position="156"/>
    </location>
</feature>
<dbReference type="GO" id="GO:0005524">
    <property type="term" value="F:ATP binding"/>
    <property type="evidence" value="ECO:0007669"/>
    <property type="project" value="UniProtKB-UniRule"/>
</dbReference>
<organism evidence="17 18">
    <name type="scientific">Ilyomonas limi</name>
    <dbReference type="NCBI Taxonomy" id="2575867"/>
    <lineage>
        <taxon>Bacteria</taxon>
        <taxon>Pseudomonadati</taxon>
        <taxon>Bacteroidota</taxon>
        <taxon>Chitinophagia</taxon>
        <taxon>Chitinophagales</taxon>
        <taxon>Chitinophagaceae</taxon>
        <taxon>Ilyomonas</taxon>
    </lineage>
</organism>
<dbReference type="GO" id="GO:0051301">
    <property type="term" value="P:cell division"/>
    <property type="evidence" value="ECO:0007669"/>
    <property type="project" value="UniProtKB-KW"/>
</dbReference>
<dbReference type="Proteomes" id="UP000305848">
    <property type="component" value="Unassembled WGS sequence"/>
</dbReference>
<keyword evidence="5 15" id="KW-0812">Transmembrane</keyword>
<dbReference type="PANTHER" id="PTHR22683">
    <property type="entry name" value="SPORULATION PROTEIN RELATED"/>
    <property type="match status" value="1"/>
</dbReference>
<dbReference type="GO" id="GO:0003677">
    <property type="term" value="F:DNA binding"/>
    <property type="evidence" value="ECO:0007669"/>
    <property type="project" value="UniProtKB-KW"/>
</dbReference>
<dbReference type="SUPFAM" id="SSF46785">
    <property type="entry name" value="Winged helix' DNA-binding domain"/>
    <property type="match status" value="1"/>
</dbReference>
<evidence type="ECO:0000256" key="8">
    <source>
        <dbReference type="ARBA" id="ARBA00022840"/>
    </source>
</evidence>
<dbReference type="SUPFAM" id="SSF52540">
    <property type="entry name" value="P-loop containing nucleoside triphosphate hydrolases"/>
    <property type="match status" value="1"/>
</dbReference>
<evidence type="ECO:0000256" key="10">
    <source>
        <dbReference type="ARBA" id="ARBA00023125"/>
    </source>
</evidence>
<dbReference type="Pfam" id="PF01580">
    <property type="entry name" value="FtsK_SpoIIIE"/>
    <property type="match status" value="1"/>
</dbReference>
<dbReference type="Gene3D" id="1.10.10.10">
    <property type="entry name" value="Winged helix-like DNA-binding domain superfamily/Winged helix DNA-binding domain"/>
    <property type="match status" value="1"/>
</dbReference>
<dbReference type="InterPro" id="IPR018541">
    <property type="entry name" value="Ftsk_gamma"/>
</dbReference>
<dbReference type="InterPro" id="IPR036388">
    <property type="entry name" value="WH-like_DNA-bd_sf"/>
</dbReference>
<dbReference type="GO" id="GO:0005886">
    <property type="term" value="C:plasma membrane"/>
    <property type="evidence" value="ECO:0007669"/>
    <property type="project" value="UniProtKB-SubCell"/>
</dbReference>
<evidence type="ECO:0000313" key="18">
    <source>
        <dbReference type="Proteomes" id="UP000305848"/>
    </source>
</evidence>
<reference evidence="17 18" key="1">
    <citation type="submission" date="2019-05" db="EMBL/GenBank/DDBJ databases">
        <title>Panacibacter sp. strain 17mud1-8 Genome sequencing and assembly.</title>
        <authorList>
            <person name="Chhetri G."/>
        </authorList>
    </citation>
    <scope>NUCLEOTIDE SEQUENCE [LARGE SCALE GENOMIC DNA]</scope>
    <source>
        <strain evidence="17 18">17mud1-8</strain>
    </source>
</reference>
<keyword evidence="9 15" id="KW-1133">Transmembrane helix</keyword>
<dbReference type="OrthoDB" id="9807790at2"/>